<name>A0A4R5Q8I6_9PROT</name>
<comment type="caution">
    <text evidence="2">The sequence shown here is derived from an EMBL/GenBank/DDBJ whole genome shotgun (WGS) entry which is preliminary data.</text>
</comment>
<proteinExistence type="predicted"/>
<keyword evidence="3" id="KW-1185">Reference proteome</keyword>
<evidence type="ECO:0000313" key="2">
    <source>
        <dbReference type="EMBL" id="TDH59264.1"/>
    </source>
</evidence>
<dbReference type="OrthoDB" id="9798761at2"/>
<evidence type="ECO:0000313" key="3">
    <source>
        <dbReference type="Proteomes" id="UP000295096"/>
    </source>
</evidence>
<reference evidence="2 3" key="1">
    <citation type="journal article" date="2016" name="J. Microbiol.">
        <title>Dankookia rubra gen. nov., sp. nov., an alphaproteobacterium isolated from sediment of a shallow stream.</title>
        <authorList>
            <person name="Kim W.H."/>
            <person name="Kim D.H."/>
            <person name="Kang K."/>
            <person name="Ahn T.Y."/>
        </authorList>
    </citation>
    <scope>NUCLEOTIDE SEQUENCE [LARGE SCALE GENOMIC DNA]</scope>
    <source>
        <strain evidence="2 3">JCM30602</strain>
    </source>
</reference>
<dbReference type="InterPro" id="IPR004919">
    <property type="entry name" value="GmrSD_N"/>
</dbReference>
<sequence length="483" mass="54353">MFPGLIILTDEQGKKKIVDGQQRIVTLTLLSAALYHEAKARKRGALADRLSANFLYSINYETDEINPRVALTDAADNTTLQYIIANGSVPADTDAASVSAELIKSFSFLRKELREDLNQDPFKRLGKWTEFITHKLYFAVFIHPTPASAYQVFEVINTRGRDLTTADLLKNFTISQSPPAMRGSVYERWKNIAENFQSDGANFVQYIRHAVTVGSGHILPKDLFSFLAARKPRVSRSPPTSIQLLELLEQRLPLYLQMIDTSLPGPAGSAALGVFGALNRLNVITVRPLMMAIFDVPDREKGLEQLLRLVTRRIVVGNLGTGNIERRFAETARRVHQIGSWQEPLLDLLDLSPEKDTFREILQKRTLNKDVLFYLKNAICSKCLLPKVYYPLHFIIPKTMQHHPSFFEGELSYWGNTIGNTFLSTSDKRLGAAEWSDFKNVMLPTAAPGEYVELLDQYGDWDANAIRTSGKIAAEIAAEIWYG</sequence>
<gene>
    <name evidence="2" type="ORF">E2C06_28220</name>
</gene>
<dbReference type="AlphaFoldDB" id="A0A4R5Q8I6"/>
<protein>
    <submittedName>
        <fullName evidence="2">DUF262 domain-containing protein</fullName>
    </submittedName>
</protein>
<dbReference type="Proteomes" id="UP000295096">
    <property type="component" value="Unassembled WGS sequence"/>
</dbReference>
<organism evidence="2 3">
    <name type="scientific">Dankookia rubra</name>
    <dbReference type="NCBI Taxonomy" id="1442381"/>
    <lineage>
        <taxon>Bacteria</taxon>
        <taxon>Pseudomonadati</taxon>
        <taxon>Pseudomonadota</taxon>
        <taxon>Alphaproteobacteria</taxon>
        <taxon>Acetobacterales</taxon>
        <taxon>Roseomonadaceae</taxon>
        <taxon>Dankookia</taxon>
    </lineage>
</organism>
<dbReference type="Pfam" id="PF03235">
    <property type="entry name" value="GmrSD_N"/>
    <property type="match status" value="1"/>
</dbReference>
<dbReference type="PANTHER" id="PTHR35149">
    <property type="entry name" value="SLL5132 PROTEIN"/>
    <property type="match status" value="1"/>
</dbReference>
<dbReference type="EMBL" id="SMSJ01000073">
    <property type="protein sequence ID" value="TDH59264.1"/>
    <property type="molecule type" value="Genomic_DNA"/>
</dbReference>
<accession>A0A4R5Q8I6</accession>
<evidence type="ECO:0000259" key="1">
    <source>
        <dbReference type="Pfam" id="PF03235"/>
    </source>
</evidence>
<dbReference type="PANTHER" id="PTHR35149:SF1">
    <property type="entry name" value="DUF5655 DOMAIN-CONTAINING PROTEIN"/>
    <property type="match status" value="1"/>
</dbReference>
<feature type="domain" description="GmrSD restriction endonucleases N-terminal" evidence="1">
    <location>
        <begin position="4"/>
        <end position="172"/>
    </location>
</feature>